<dbReference type="Gene3D" id="3.90.25.10">
    <property type="entry name" value="UDP-galactose 4-epimerase, domain 1"/>
    <property type="match status" value="1"/>
</dbReference>
<evidence type="ECO:0000313" key="2">
    <source>
        <dbReference type="Proteomes" id="UP001180754"/>
    </source>
</evidence>
<sequence>AHFESAVAGNVPETVEEAYASRAGYGAPEWEVAGWVTSYEAIAAGELATVSDAVPTLTGHPAMSFAEYLAANPDSYTGQFLAELVEVPAPKPKRRTVSA</sequence>
<dbReference type="EMBL" id="JAVRFD010000906">
    <property type="protein sequence ID" value="MDT0551254.1"/>
    <property type="molecule type" value="Genomic_DNA"/>
</dbReference>
<protein>
    <submittedName>
        <fullName evidence="1">Uncharacterized protein</fullName>
    </submittedName>
</protein>
<proteinExistence type="predicted"/>
<keyword evidence="2" id="KW-1185">Reference proteome</keyword>
<comment type="caution">
    <text evidence="1">The sequence shown here is derived from an EMBL/GenBank/DDBJ whole genome shotgun (WGS) entry which is preliminary data.</text>
</comment>
<feature type="non-terminal residue" evidence="1">
    <location>
        <position position="1"/>
    </location>
</feature>
<organism evidence="1 2">
    <name type="scientific">Streptomyces lonegramiae</name>
    <dbReference type="NCBI Taxonomy" id="3075524"/>
    <lineage>
        <taxon>Bacteria</taxon>
        <taxon>Bacillati</taxon>
        <taxon>Actinomycetota</taxon>
        <taxon>Actinomycetes</taxon>
        <taxon>Kitasatosporales</taxon>
        <taxon>Streptomycetaceae</taxon>
        <taxon>Streptomyces</taxon>
    </lineage>
</organism>
<dbReference type="Proteomes" id="UP001180754">
    <property type="component" value="Unassembled WGS sequence"/>
</dbReference>
<gene>
    <name evidence="1" type="ORF">RND15_52760</name>
</gene>
<accession>A0ABU2XZA9</accession>
<evidence type="ECO:0000313" key="1">
    <source>
        <dbReference type="EMBL" id="MDT0551254.1"/>
    </source>
</evidence>
<reference evidence="1" key="1">
    <citation type="submission" date="2024-05" db="EMBL/GenBank/DDBJ databases">
        <title>30 novel species of actinomycetes from the DSMZ collection.</title>
        <authorList>
            <person name="Nouioui I."/>
        </authorList>
    </citation>
    <scope>NUCLEOTIDE SEQUENCE</scope>
    <source>
        <strain evidence="1">DSM 41529</strain>
    </source>
</reference>
<name>A0ABU2XZA9_9ACTN</name>